<accession>A0A316J7P1</accession>
<dbReference type="EMBL" id="QGDB01000006">
    <property type="protein sequence ID" value="PWL16765.1"/>
    <property type="molecule type" value="Genomic_DNA"/>
</dbReference>
<protein>
    <submittedName>
        <fullName evidence="1">Uncharacterized protein</fullName>
    </submittedName>
</protein>
<proteinExistence type="predicted"/>
<organism evidence="1 2">
    <name type="scientific">Falsochrobactrum shanghaiense</name>
    <dbReference type="NCBI Taxonomy" id="2201899"/>
    <lineage>
        <taxon>Bacteria</taxon>
        <taxon>Pseudomonadati</taxon>
        <taxon>Pseudomonadota</taxon>
        <taxon>Alphaproteobacteria</taxon>
        <taxon>Hyphomicrobiales</taxon>
        <taxon>Brucellaceae</taxon>
        <taxon>Falsochrobactrum</taxon>
    </lineage>
</organism>
<keyword evidence="2" id="KW-1185">Reference proteome</keyword>
<dbReference type="Proteomes" id="UP000245865">
    <property type="component" value="Unassembled WGS sequence"/>
</dbReference>
<comment type="caution">
    <text evidence="1">The sequence shown here is derived from an EMBL/GenBank/DDBJ whole genome shotgun (WGS) entry which is preliminary data.</text>
</comment>
<gene>
    <name evidence="1" type="ORF">DKP76_14725</name>
</gene>
<dbReference type="RefSeq" id="WP_109707570.1">
    <property type="nucleotide sequence ID" value="NZ_QGDB01000006.1"/>
</dbReference>
<reference evidence="1 2" key="1">
    <citation type="submission" date="2018-05" db="EMBL/GenBank/DDBJ databases">
        <title>Comparative genomic sequence analysis between strain HN4 and CCM 8460T (Falsochrobactrum ovis) will provide more evidence to prove that HN4 is a new species of Falsochrobactrum.</title>
        <authorList>
            <person name="Lyu W."/>
            <person name="Sun L."/>
            <person name="Yao L."/>
        </authorList>
    </citation>
    <scope>NUCLEOTIDE SEQUENCE [LARGE SCALE GENOMIC DNA]</scope>
    <source>
        <strain evidence="1 2">HN4</strain>
    </source>
</reference>
<name>A0A316J7P1_9HYPH</name>
<sequence length="63" mass="7009">MAASKGLEWGLLKRNYQERAAQSPSYGIEAKWKQLSESASFVVFNAFAQMHWTKPSAAMTLSA</sequence>
<evidence type="ECO:0000313" key="2">
    <source>
        <dbReference type="Proteomes" id="UP000245865"/>
    </source>
</evidence>
<evidence type="ECO:0000313" key="1">
    <source>
        <dbReference type="EMBL" id="PWL16765.1"/>
    </source>
</evidence>
<dbReference type="AlphaFoldDB" id="A0A316J7P1"/>